<feature type="compositionally biased region" description="Polar residues" evidence="1">
    <location>
        <begin position="144"/>
        <end position="159"/>
    </location>
</feature>
<name>A0A9P6AMX2_9AGAM</name>
<gene>
    <name evidence="2" type="ORF">BS47DRAFT_1365896</name>
</gene>
<dbReference type="Proteomes" id="UP000886523">
    <property type="component" value="Unassembled WGS sequence"/>
</dbReference>
<dbReference type="EMBL" id="MU129057">
    <property type="protein sequence ID" value="KAF9508487.1"/>
    <property type="molecule type" value="Genomic_DNA"/>
</dbReference>
<organism evidence="2 3">
    <name type="scientific">Hydnum rufescens UP504</name>
    <dbReference type="NCBI Taxonomy" id="1448309"/>
    <lineage>
        <taxon>Eukaryota</taxon>
        <taxon>Fungi</taxon>
        <taxon>Dikarya</taxon>
        <taxon>Basidiomycota</taxon>
        <taxon>Agaricomycotina</taxon>
        <taxon>Agaricomycetes</taxon>
        <taxon>Cantharellales</taxon>
        <taxon>Hydnaceae</taxon>
        <taxon>Hydnum</taxon>
    </lineage>
</organism>
<protein>
    <submittedName>
        <fullName evidence="2">Uncharacterized protein</fullName>
    </submittedName>
</protein>
<reference evidence="2" key="1">
    <citation type="journal article" date="2020" name="Nat. Commun.">
        <title>Large-scale genome sequencing of mycorrhizal fungi provides insights into the early evolution of symbiotic traits.</title>
        <authorList>
            <person name="Miyauchi S."/>
            <person name="Kiss E."/>
            <person name="Kuo A."/>
            <person name="Drula E."/>
            <person name="Kohler A."/>
            <person name="Sanchez-Garcia M."/>
            <person name="Morin E."/>
            <person name="Andreopoulos B."/>
            <person name="Barry K.W."/>
            <person name="Bonito G."/>
            <person name="Buee M."/>
            <person name="Carver A."/>
            <person name="Chen C."/>
            <person name="Cichocki N."/>
            <person name="Clum A."/>
            <person name="Culley D."/>
            <person name="Crous P.W."/>
            <person name="Fauchery L."/>
            <person name="Girlanda M."/>
            <person name="Hayes R.D."/>
            <person name="Keri Z."/>
            <person name="LaButti K."/>
            <person name="Lipzen A."/>
            <person name="Lombard V."/>
            <person name="Magnuson J."/>
            <person name="Maillard F."/>
            <person name="Murat C."/>
            <person name="Nolan M."/>
            <person name="Ohm R.A."/>
            <person name="Pangilinan J."/>
            <person name="Pereira M.F."/>
            <person name="Perotto S."/>
            <person name="Peter M."/>
            <person name="Pfister S."/>
            <person name="Riley R."/>
            <person name="Sitrit Y."/>
            <person name="Stielow J.B."/>
            <person name="Szollosi G."/>
            <person name="Zifcakova L."/>
            <person name="Stursova M."/>
            <person name="Spatafora J.W."/>
            <person name="Tedersoo L."/>
            <person name="Vaario L.M."/>
            <person name="Yamada A."/>
            <person name="Yan M."/>
            <person name="Wang P."/>
            <person name="Xu J."/>
            <person name="Bruns T."/>
            <person name="Baldrian P."/>
            <person name="Vilgalys R."/>
            <person name="Dunand C."/>
            <person name="Henrissat B."/>
            <person name="Grigoriev I.V."/>
            <person name="Hibbett D."/>
            <person name="Nagy L.G."/>
            <person name="Martin F.M."/>
        </authorList>
    </citation>
    <scope>NUCLEOTIDE SEQUENCE</scope>
    <source>
        <strain evidence="2">UP504</strain>
    </source>
</reference>
<sequence>MEVSTHIIWNEWEFELKNCTIRDEFHLNPIVRSNGNLSLNHANPCMNEHGQGIPEDINGTGTQGSSLWTKLPYDGIQGPVGLTQIPELLKQSVVQVPDRVYDFVPRRNPIVVWDAKINKGGAPDLVKEPQMCKEGRPTAKLSRTAGSRSQSQMPHQSEQRPVSFRLLMFSLVCAKARARGTLRIPSLQAWTQVLNLPPTLQPNKILGLPYNVTRRIGTNMTTDLIQDIVFTNGKVAIPEPGKGTRGDPITSLGLNFEAAVGLVQTGNGDVNINATIVRKHEYLLQDYHSRPPSQAPVAKPESITGFMQISYPASATNSDHIQQSPLMSKGTRALHETWTNRVDPPSLGGMEVAYDRPPRPRPPCQWLKGACNNAFVMIPQGTDIHMGLQARPYGNAQGISMDQLSGLSMNVETNASKRDGLDTMKSSYANGPVPEEHVPNVQLSPVPVGSGPNEGLNLDESLDLDLA</sequence>
<evidence type="ECO:0000313" key="3">
    <source>
        <dbReference type="Proteomes" id="UP000886523"/>
    </source>
</evidence>
<feature type="region of interest" description="Disordered" evidence="1">
    <location>
        <begin position="415"/>
        <end position="467"/>
    </location>
</feature>
<evidence type="ECO:0000256" key="1">
    <source>
        <dbReference type="SAM" id="MobiDB-lite"/>
    </source>
</evidence>
<accession>A0A9P6AMX2</accession>
<feature type="region of interest" description="Disordered" evidence="1">
    <location>
        <begin position="133"/>
        <end position="159"/>
    </location>
</feature>
<proteinExistence type="predicted"/>
<evidence type="ECO:0000313" key="2">
    <source>
        <dbReference type="EMBL" id="KAF9508487.1"/>
    </source>
</evidence>
<comment type="caution">
    <text evidence="2">The sequence shown here is derived from an EMBL/GenBank/DDBJ whole genome shotgun (WGS) entry which is preliminary data.</text>
</comment>
<keyword evidence="3" id="KW-1185">Reference proteome</keyword>
<dbReference type="AlphaFoldDB" id="A0A9P6AMX2"/>